<dbReference type="EMBL" id="JAAMPC010000006">
    <property type="protein sequence ID" value="KAG2305658.1"/>
    <property type="molecule type" value="Genomic_DNA"/>
</dbReference>
<feature type="compositionally biased region" description="Basic and acidic residues" evidence="1">
    <location>
        <begin position="28"/>
        <end position="40"/>
    </location>
</feature>
<dbReference type="Proteomes" id="UP000886595">
    <property type="component" value="Unassembled WGS sequence"/>
</dbReference>
<comment type="caution">
    <text evidence="2">The sequence shown here is derived from an EMBL/GenBank/DDBJ whole genome shotgun (WGS) entry which is preliminary data.</text>
</comment>
<protein>
    <submittedName>
        <fullName evidence="2">Uncharacterized protein</fullName>
    </submittedName>
</protein>
<evidence type="ECO:0000313" key="2">
    <source>
        <dbReference type="EMBL" id="KAG2305658.1"/>
    </source>
</evidence>
<gene>
    <name evidence="2" type="ORF">Bca52824_025406</name>
</gene>
<reference evidence="2 3" key="1">
    <citation type="submission" date="2020-02" db="EMBL/GenBank/DDBJ databases">
        <authorList>
            <person name="Ma Q."/>
            <person name="Huang Y."/>
            <person name="Song X."/>
            <person name="Pei D."/>
        </authorList>
    </citation>
    <scope>NUCLEOTIDE SEQUENCE [LARGE SCALE GENOMIC DNA]</scope>
    <source>
        <strain evidence="2">Sxm20200214</strain>
        <tissue evidence="2">Leaf</tissue>
    </source>
</reference>
<accession>A0A8X7SG72</accession>
<feature type="region of interest" description="Disordered" evidence="1">
    <location>
        <begin position="20"/>
        <end position="56"/>
    </location>
</feature>
<dbReference type="AlphaFoldDB" id="A0A8X7SG72"/>
<evidence type="ECO:0000256" key="1">
    <source>
        <dbReference type="SAM" id="MobiDB-lite"/>
    </source>
</evidence>
<feature type="non-terminal residue" evidence="2">
    <location>
        <position position="1"/>
    </location>
</feature>
<sequence length="56" mass="6630">INHTNKLRLSVWKEDQSTIEQKMTTGEDQVKPRKTQGESQRRRRSYIAGYQSRIVP</sequence>
<name>A0A8X7SG72_BRACI</name>
<organism evidence="2 3">
    <name type="scientific">Brassica carinata</name>
    <name type="common">Ethiopian mustard</name>
    <name type="synonym">Abyssinian cabbage</name>
    <dbReference type="NCBI Taxonomy" id="52824"/>
    <lineage>
        <taxon>Eukaryota</taxon>
        <taxon>Viridiplantae</taxon>
        <taxon>Streptophyta</taxon>
        <taxon>Embryophyta</taxon>
        <taxon>Tracheophyta</taxon>
        <taxon>Spermatophyta</taxon>
        <taxon>Magnoliopsida</taxon>
        <taxon>eudicotyledons</taxon>
        <taxon>Gunneridae</taxon>
        <taxon>Pentapetalae</taxon>
        <taxon>rosids</taxon>
        <taxon>malvids</taxon>
        <taxon>Brassicales</taxon>
        <taxon>Brassicaceae</taxon>
        <taxon>Brassiceae</taxon>
        <taxon>Brassica</taxon>
    </lineage>
</organism>
<proteinExistence type="predicted"/>
<evidence type="ECO:0000313" key="3">
    <source>
        <dbReference type="Proteomes" id="UP000886595"/>
    </source>
</evidence>
<keyword evidence="3" id="KW-1185">Reference proteome</keyword>